<comment type="caution">
    <text evidence="2">The sequence shown here is derived from an EMBL/GenBank/DDBJ whole genome shotgun (WGS) entry which is preliminary data.</text>
</comment>
<accession>A0A3N3DU03</accession>
<name>A0A3N3DU03_9VIBR</name>
<gene>
    <name evidence="2" type="ORF">EGH82_21175</name>
</gene>
<keyword evidence="1" id="KW-0732">Signal</keyword>
<feature type="chain" id="PRO_5017969568" evidence="1">
    <location>
        <begin position="21"/>
        <end position="211"/>
    </location>
</feature>
<evidence type="ECO:0000313" key="2">
    <source>
        <dbReference type="EMBL" id="ROV57849.1"/>
    </source>
</evidence>
<feature type="signal peptide" evidence="1">
    <location>
        <begin position="1"/>
        <end position="20"/>
    </location>
</feature>
<dbReference type="EMBL" id="RKIK01000110">
    <property type="protein sequence ID" value="ROV57849.1"/>
    <property type="molecule type" value="Genomic_DNA"/>
</dbReference>
<dbReference type="AlphaFoldDB" id="A0A3N3DU03"/>
<dbReference type="RefSeq" id="WP_123783573.1">
    <property type="nucleotide sequence ID" value="NZ_RKIK01000110.1"/>
</dbReference>
<reference evidence="2 3" key="1">
    <citation type="submission" date="2018-11" db="EMBL/GenBank/DDBJ databases">
        <title>Vibrio ponticus strain CAIM 1751 pathogenic for the snapper Lutjanus guttatus.</title>
        <authorList>
            <person name="Soto-Rodriguez S."/>
            <person name="Lozano-Olvera R."/>
            <person name="Gomez-Gil B."/>
        </authorList>
    </citation>
    <scope>NUCLEOTIDE SEQUENCE [LARGE SCALE GENOMIC DNA]</scope>
    <source>
        <strain evidence="2 3">CAIM 1751</strain>
    </source>
</reference>
<proteinExistence type="predicted"/>
<evidence type="ECO:0000313" key="3">
    <source>
        <dbReference type="Proteomes" id="UP000278792"/>
    </source>
</evidence>
<protein>
    <submittedName>
        <fullName evidence="2">Uncharacterized protein</fullName>
    </submittedName>
</protein>
<sequence>MTRGLVALLLLMTNTVAAYASDWTISIGTGVAYSQSERLVIKMNDGEDILLGDVSFDTKPFQSPPYYLIKIGRFMQESDMGFEFEFIHHKVYADLDSDPHPQVTRLEVTDGYNLVYFNFIDQIAPKWIARLGVGGVIVHPDVIIDGKRTHGGYDLSGYSAQVAIEREMFASEHVAFSVEAKLTYSDASVAISQGSFDLKNKALHLVAQAKF</sequence>
<dbReference type="Proteomes" id="UP000278792">
    <property type="component" value="Unassembled WGS sequence"/>
</dbReference>
<organism evidence="2 3">
    <name type="scientific">Vibrio ponticus</name>
    <dbReference type="NCBI Taxonomy" id="265668"/>
    <lineage>
        <taxon>Bacteria</taxon>
        <taxon>Pseudomonadati</taxon>
        <taxon>Pseudomonadota</taxon>
        <taxon>Gammaproteobacteria</taxon>
        <taxon>Vibrionales</taxon>
        <taxon>Vibrionaceae</taxon>
        <taxon>Vibrio</taxon>
    </lineage>
</organism>
<evidence type="ECO:0000256" key="1">
    <source>
        <dbReference type="SAM" id="SignalP"/>
    </source>
</evidence>